<dbReference type="RefSeq" id="WP_015797501.1">
    <property type="nucleotide sequence ID" value="NC_013131.1"/>
</dbReference>
<dbReference type="GO" id="GO:0016491">
    <property type="term" value="F:oxidoreductase activity"/>
    <property type="evidence" value="ECO:0007669"/>
    <property type="project" value="InterPro"/>
</dbReference>
<dbReference type="PANTHER" id="PTHR42686:SF1">
    <property type="entry name" value="GH17980P-RELATED"/>
    <property type="match status" value="1"/>
</dbReference>
<dbReference type="KEGG" id="cai:Caci_8964"/>
<dbReference type="Gene3D" id="3.20.20.100">
    <property type="entry name" value="NADP-dependent oxidoreductase domain"/>
    <property type="match status" value="1"/>
</dbReference>
<proteinExistence type="predicted"/>
<evidence type="ECO:0000259" key="1">
    <source>
        <dbReference type="Pfam" id="PF00248"/>
    </source>
</evidence>
<protein>
    <recommendedName>
        <fullName evidence="1">NADP-dependent oxidoreductase domain-containing protein</fullName>
    </recommendedName>
</protein>
<name>C7Q419_CATAD</name>
<feature type="domain" description="NADP-dependent oxidoreductase" evidence="1">
    <location>
        <begin position="19"/>
        <end position="153"/>
    </location>
</feature>
<evidence type="ECO:0000313" key="3">
    <source>
        <dbReference type="Proteomes" id="UP000000851"/>
    </source>
</evidence>
<dbReference type="HOGENOM" id="CLU_092068_0_0_11"/>
<dbReference type="GO" id="GO:0005829">
    <property type="term" value="C:cytosol"/>
    <property type="evidence" value="ECO:0007669"/>
    <property type="project" value="TreeGrafter"/>
</dbReference>
<sequence length="280" mass="30061">MRYDDRRVALGLYRTGLSRELLESALEIGVTAIDTAYSYDQFTSHRALNAIADDLLHRFEISTKVGYFPDGHDLSPVRLRQAIERSTEELDRTPDAVLLHNPEQSPNGLLPACALLSELCDKGWCGSWGIASWDPRPLNSISYEGPAPDVLMVRAGLAVPLLVHEAGEELFKMTAAADRWGMAPFGQDAAARLWSDIDPAKIVSTSGHVGRLEAAFAAAFELPHVSRIAVGTHRADHLAQLHAARCLATDSDTVARYSAALTAAGGATASGAAHAGEQPL</sequence>
<gene>
    <name evidence="2" type="ordered locus">Caci_8964</name>
</gene>
<dbReference type="InterPro" id="IPR020471">
    <property type="entry name" value="AKR"/>
</dbReference>
<dbReference type="AlphaFoldDB" id="C7Q419"/>
<organism evidence="2 3">
    <name type="scientific">Catenulispora acidiphila (strain DSM 44928 / JCM 14897 / NBRC 102108 / NRRL B-24433 / ID139908)</name>
    <dbReference type="NCBI Taxonomy" id="479433"/>
    <lineage>
        <taxon>Bacteria</taxon>
        <taxon>Bacillati</taxon>
        <taxon>Actinomycetota</taxon>
        <taxon>Actinomycetes</taxon>
        <taxon>Catenulisporales</taxon>
        <taxon>Catenulisporaceae</taxon>
        <taxon>Catenulispora</taxon>
    </lineage>
</organism>
<dbReference type="eggNOG" id="COG0667">
    <property type="taxonomic scope" value="Bacteria"/>
</dbReference>
<dbReference type="SUPFAM" id="SSF51430">
    <property type="entry name" value="NAD(P)-linked oxidoreductase"/>
    <property type="match status" value="1"/>
</dbReference>
<dbReference type="PANTHER" id="PTHR42686">
    <property type="entry name" value="GH17980P-RELATED"/>
    <property type="match status" value="1"/>
</dbReference>
<dbReference type="Proteomes" id="UP000000851">
    <property type="component" value="Chromosome"/>
</dbReference>
<evidence type="ECO:0000313" key="2">
    <source>
        <dbReference type="EMBL" id="ACU77777.1"/>
    </source>
</evidence>
<dbReference type="InterPro" id="IPR023210">
    <property type="entry name" value="NADP_OxRdtase_dom"/>
</dbReference>
<dbReference type="InParanoid" id="C7Q419"/>
<dbReference type="EMBL" id="CP001700">
    <property type="protein sequence ID" value="ACU77777.1"/>
    <property type="molecule type" value="Genomic_DNA"/>
</dbReference>
<dbReference type="Pfam" id="PF00248">
    <property type="entry name" value="Aldo_ket_red"/>
    <property type="match status" value="1"/>
</dbReference>
<dbReference type="InterPro" id="IPR036812">
    <property type="entry name" value="NAD(P)_OxRdtase_dom_sf"/>
</dbReference>
<reference evidence="2 3" key="1">
    <citation type="journal article" date="2009" name="Stand. Genomic Sci.">
        <title>Complete genome sequence of Catenulispora acidiphila type strain (ID 139908).</title>
        <authorList>
            <person name="Copeland A."/>
            <person name="Lapidus A."/>
            <person name="Glavina Del Rio T."/>
            <person name="Nolan M."/>
            <person name="Lucas S."/>
            <person name="Chen F."/>
            <person name="Tice H."/>
            <person name="Cheng J.F."/>
            <person name="Bruce D."/>
            <person name="Goodwin L."/>
            <person name="Pitluck S."/>
            <person name="Mikhailova N."/>
            <person name="Pati A."/>
            <person name="Ivanova N."/>
            <person name="Mavromatis K."/>
            <person name="Chen A."/>
            <person name="Palaniappan K."/>
            <person name="Chain P."/>
            <person name="Land M."/>
            <person name="Hauser L."/>
            <person name="Chang Y.J."/>
            <person name="Jeffries C.D."/>
            <person name="Chertkov O."/>
            <person name="Brettin T."/>
            <person name="Detter J.C."/>
            <person name="Han C."/>
            <person name="Ali Z."/>
            <person name="Tindall B.J."/>
            <person name="Goker M."/>
            <person name="Bristow J."/>
            <person name="Eisen J.A."/>
            <person name="Markowitz V."/>
            <person name="Hugenholtz P."/>
            <person name="Kyrpides N.C."/>
            <person name="Klenk H.P."/>
        </authorList>
    </citation>
    <scope>NUCLEOTIDE SEQUENCE [LARGE SCALE GENOMIC DNA]</scope>
    <source>
        <strain evidence="3">DSM 44928 / JCM 14897 / NBRC 102108 / NRRL B-24433 / ID139908</strain>
    </source>
</reference>
<dbReference type="OrthoDB" id="9768793at2"/>
<accession>C7Q419</accession>
<dbReference type="STRING" id="479433.Caci_8964"/>
<keyword evidence="3" id="KW-1185">Reference proteome</keyword>